<keyword evidence="6" id="KW-0963">Cytoplasm</keyword>
<keyword evidence="2 6" id="KW-0808">Transferase</keyword>
<keyword evidence="6" id="KW-0460">Magnesium</keyword>
<dbReference type="STRING" id="410332.SAMN04488550_0492"/>
<dbReference type="Gene3D" id="3.30.420.40">
    <property type="match status" value="2"/>
</dbReference>
<feature type="binding site" evidence="6">
    <location>
        <begin position="331"/>
        <end position="335"/>
    </location>
    <ligand>
        <name>ATP</name>
        <dbReference type="ChEBI" id="CHEBI:30616"/>
    </ligand>
</feature>
<keyword evidence="9" id="KW-1185">Reference proteome</keyword>
<evidence type="ECO:0000256" key="4">
    <source>
        <dbReference type="ARBA" id="ARBA00022777"/>
    </source>
</evidence>
<reference evidence="8 9" key="1">
    <citation type="submission" date="2013-02" db="EMBL/GenBank/DDBJ databases">
        <title>Whole genome shotgun sequence of Gordonia malaquae NBRC 108250.</title>
        <authorList>
            <person name="Yoshida I."/>
            <person name="Hosoyama A."/>
            <person name="Tsuchikane K."/>
            <person name="Ando Y."/>
            <person name="Baba S."/>
            <person name="Ohji S."/>
            <person name="Hamada M."/>
            <person name="Tamura T."/>
            <person name="Yamazoe A."/>
            <person name="Yamazaki S."/>
            <person name="Fujita N."/>
        </authorList>
    </citation>
    <scope>NUCLEOTIDE SEQUENCE [LARGE SCALE GENOMIC DNA]</scope>
    <source>
        <strain evidence="8 9">NBRC 108250</strain>
    </source>
</reference>
<keyword evidence="5 6" id="KW-0067">ATP-binding</keyword>
<dbReference type="CDD" id="cd24010">
    <property type="entry name" value="ASKHA_NBD_AcK_PK"/>
    <property type="match status" value="1"/>
</dbReference>
<dbReference type="UniPathway" id="UPA00340">
    <property type="reaction ID" value="UER00458"/>
</dbReference>
<dbReference type="GO" id="GO:0008776">
    <property type="term" value="F:acetate kinase activity"/>
    <property type="evidence" value="ECO:0007669"/>
    <property type="project" value="UniProtKB-UniRule"/>
</dbReference>
<evidence type="ECO:0000256" key="1">
    <source>
        <dbReference type="ARBA" id="ARBA00008748"/>
    </source>
</evidence>
<dbReference type="GO" id="GO:0005737">
    <property type="term" value="C:cytoplasm"/>
    <property type="evidence" value="ECO:0007669"/>
    <property type="project" value="UniProtKB-SubCell"/>
</dbReference>
<evidence type="ECO:0000256" key="5">
    <source>
        <dbReference type="ARBA" id="ARBA00022840"/>
    </source>
</evidence>
<gene>
    <name evidence="6 8" type="primary">ackA</name>
    <name evidence="8" type="ORF">GM1_005_01650</name>
</gene>
<comment type="pathway">
    <text evidence="6">Metabolic intermediate biosynthesis; acetyl-CoA biosynthesis; acetyl-CoA from acetate: step 1/2.</text>
</comment>
<comment type="subcellular location">
    <subcellularLocation>
        <location evidence="6">Cytoplasm</location>
    </subcellularLocation>
</comment>
<evidence type="ECO:0000256" key="6">
    <source>
        <dbReference type="HAMAP-Rule" id="MF_00020"/>
    </source>
</evidence>
<comment type="catalytic activity">
    <reaction evidence="6">
        <text>acetate + ATP = acetyl phosphate + ADP</text>
        <dbReference type="Rhea" id="RHEA:11352"/>
        <dbReference type="ChEBI" id="CHEBI:22191"/>
        <dbReference type="ChEBI" id="CHEBI:30089"/>
        <dbReference type="ChEBI" id="CHEBI:30616"/>
        <dbReference type="ChEBI" id="CHEBI:456216"/>
        <dbReference type="EC" id="2.7.2.1"/>
    </reaction>
</comment>
<sequence length="399" mass="42505">MIVEGSVLVVNAGSSSLKYQVLDPVTEEVIADGLVERIGEPMSSVKHWYRGHDVRREVALPDHEAAIALVLDLFKADGVDIADSGLSAVGHRVVHGGRSFFAPTLITDEVRSEIERISPLAPLHNPANLTGINAVSALLPDVPAVAVFDTAFFSDLPDEAATYALDAEVAREYAVRRYGFHGTSHEYVSRCAADFLGRDVADINQIVLHLGNGASASAVRGGAPIDTTMGMTPLEGLVMGTRTGDIDAGIVFQLSRVAGMSIEDIDTLFNKKSGLKGLCGDNDFRSILERVAEGDDAAERAYRVYLHRLRRYIGAYMIELGKVDAIVFTAGVGENAAPVRADSLAGLENYGIRIDADRNAVRSPDPRLISTDDSAVAVLVVPTNEELAIARAAVGVVSA</sequence>
<proteinExistence type="inferred from homology"/>
<keyword evidence="3 6" id="KW-0547">Nucleotide-binding</keyword>
<dbReference type="InterPro" id="IPR004372">
    <property type="entry name" value="Ac/propionate_kinase"/>
</dbReference>
<dbReference type="NCBIfam" id="TIGR00016">
    <property type="entry name" value="ackA"/>
    <property type="match status" value="1"/>
</dbReference>
<dbReference type="PROSITE" id="PS01075">
    <property type="entry name" value="ACETATE_KINASE_1"/>
    <property type="match status" value="1"/>
</dbReference>
<dbReference type="Proteomes" id="UP000035009">
    <property type="component" value="Unassembled WGS sequence"/>
</dbReference>
<feature type="site" description="Transition state stabilizer" evidence="6">
    <location>
        <position position="181"/>
    </location>
</feature>
<dbReference type="EC" id="2.7.2.1" evidence="6"/>
<dbReference type="GO" id="GO:0006085">
    <property type="term" value="P:acetyl-CoA biosynthetic process"/>
    <property type="evidence" value="ECO:0007669"/>
    <property type="project" value="UniProtKB-UniRule"/>
</dbReference>
<dbReference type="InterPro" id="IPR023865">
    <property type="entry name" value="Aliphatic_acid_kinase_CS"/>
</dbReference>
<dbReference type="PROSITE" id="PS01076">
    <property type="entry name" value="ACETATE_KINASE_2"/>
    <property type="match status" value="1"/>
</dbReference>
<evidence type="ECO:0000256" key="3">
    <source>
        <dbReference type="ARBA" id="ARBA00022741"/>
    </source>
</evidence>
<dbReference type="SUPFAM" id="SSF53067">
    <property type="entry name" value="Actin-like ATPase domain"/>
    <property type="match status" value="2"/>
</dbReference>
<feature type="binding site" evidence="6">
    <location>
        <position position="18"/>
    </location>
    <ligand>
        <name>ATP</name>
        <dbReference type="ChEBI" id="CHEBI:30616"/>
    </ligand>
</feature>
<comment type="similarity">
    <text evidence="1 6 7">Belongs to the acetokinase family.</text>
</comment>
<evidence type="ECO:0000313" key="8">
    <source>
        <dbReference type="EMBL" id="GAC78982.1"/>
    </source>
</evidence>
<feature type="binding site" evidence="6">
    <location>
        <position position="92"/>
    </location>
    <ligand>
        <name>substrate</name>
    </ligand>
</feature>
<protein>
    <recommendedName>
        <fullName evidence="6">Acetate kinase</fullName>
        <ecNumber evidence="6">2.7.2.1</ecNumber>
    </recommendedName>
    <alternativeName>
        <fullName evidence="6">Acetokinase</fullName>
    </alternativeName>
</protein>
<dbReference type="AlphaFoldDB" id="M3UU85"/>
<dbReference type="Pfam" id="PF00871">
    <property type="entry name" value="Acetate_kinase"/>
    <property type="match status" value="1"/>
</dbReference>
<evidence type="ECO:0000313" key="9">
    <source>
        <dbReference type="Proteomes" id="UP000035009"/>
    </source>
</evidence>
<dbReference type="OrthoDB" id="9802453at2"/>
<dbReference type="GO" id="GO:0000287">
    <property type="term" value="F:magnesium ion binding"/>
    <property type="evidence" value="ECO:0007669"/>
    <property type="project" value="UniProtKB-UniRule"/>
</dbReference>
<accession>M3UU85</accession>
<evidence type="ECO:0000256" key="2">
    <source>
        <dbReference type="ARBA" id="ARBA00022679"/>
    </source>
</evidence>
<feature type="site" description="Transition state stabilizer" evidence="6">
    <location>
        <position position="242"/>
    </location>
</feature>
<dbReference type="PRINTS" id="PR00471">
    <property type="entry name" value="ACETATEKNASE"/>
</dbReference>
<dbReference type="PANTHER" id="PTHR21060">
    <property type="entry name" value="ACETATE KINASE"/>
    <property type="match status" value="1"/>
</dbReference>
<feature type="binding site" evidence="6">
    <location>
        <begin position="209"/>
        <end position="213"/>
    </location>
    <ligand>
        <name>ATP</name>
        <dbReference type="ChEBI" id="CHEBI:30616"/>
    </ligand>
</feature>
<name>M3UU85_GORML</name>
<comment type="caution">
    <text evidence="8">The sequence shown here is derived from an EMBL/GenBank/DDBJ whole genome shotgun (WGS) entry which is preliminary data.</text>
</comment>
<dbReference type="InterPro" id="IPR000890">
    <property type="entry name" value="Aliphatic_acid_kin_short-chain"/>
</dbReference>
<dbReference type="GO" id="GO:0005524">
    <property type="term" value="F:ATP binding"/>
    <property type="evidence" value="ECO:0007669"/>
    <property type="project" value="UniProtKB-KW"/>
</dbReference>
<dbReference type="PIRSF" id="PIRSF000722">
    <property type="entry name" value="Acetate_prop_kin"/>
    <property type="match status" value="1"/>
</dbReference>
<comment type="function">
    <text evidence="6">Catalyzes the formation of acetyl phosphate from acetate and ATP. Can also catalyze the reverse reaction.</text>
</comment>
<feature type="active site" description="Proton donor/acceptor" evidence="6">
    <location>
        <position position="149"/>
    </location>
</feature>
<dbReference type="eggNOG" id="COG0282">
    <property type="taxonomic scope" value="Bacteria"/>
</dbReference>
<dbReference type="PANTHER" id="PTHR21060:SF15">
    <property type="entry name" value="ACETATE KINASE-RELATED"/>
    <property type="match status" value="1"/>
</dbReference>
<comment type="subunit">
    <text evidence="6">Homodimer.</text>
</comment>
<keyword evidence="6" id="KW-0479">Metal-binding</keyword>
<dbReference type="GO" id="GO:0006083">
    <property type="term" value="P:acetate metabolic process"/>
    <property type="evidence" value="ECO:0007669"/>
    <property type="project" value="TreeGrafter"/>
</dbReference>
<organism evidence="8 9">
    <name type="scientific">Gordonia malaquae NBRC 108250</name>
    <dbReference type="NCBI Taxonomy" id="1223542"/>
    <lineage>
        <taxon>Bacteria</taxon>
        <taxon>Bacillati</taxon>
        <taxon>Actinomycetota</taxon>
        <taxon>Actinomycetes</taxon>
        <taxon>Mycobacteriales</taxon>
        <taxon>Gordoniaceae</taxon>
        <taxon>Gordonia</taxon>
    </lineage>
</organism>
<feature type="binding site" evidence="6">
    <location>
        <position position="385"/>
    </location>
    <ligand>
        <name>Mg(2+)</name>
        <dbReference type="ChEBI" id="CHEBI:18420"/>
    </ligand>
</feature>
<feature type="binding site" evidence="6">
    <location>
        <position position="11"/>
    </location>
    <ligand>
        <name>Mg(2+)</name>
        <dbReference type="ChEBI" id="CHEBI:18420"/>
    </ligand>
</feature>
<feature type="binding site" evidence="6">
    <location>
        <begin position="283"/>
        <end position="285"/>
    </location>
    <ligand>
        <name>ATP</name>
        <dbReference type="ChEBI" id="CHEBI:30616"/>
    </ligand>
</feature>
<keyword evidence="4 6" id="KW-0418">Kinase</keyword>
<dbReference type="EMBL" id="BAOP01000005">
    <property type="protein sequence ID" value="GAC78982.1"/>
    <property type="molecule type" value="Genomic_DNA"/>
</dbReference>
<dbReference type="HAMAP" id="MF_00020">
    <property type="entry name" value="Acetate_kinase"/>
    <property type="match status" value="1"/>
</dbReference>
<comment type="cofactor">
    <cofactor evidence="6">
        <name>Mg(2+)</name>
        <dbReference type="ChEBI" id="CHEBI:18420"/>
    </cofactor>
    <cofactor evidence="6">
        <name>Mn(2+)</name>
        <dbReference type="ChEBI" id="CHEBI:29035"/>
    </cofactor>
    <text evidence="6">Mg(2+). Can also accept Mn(2+).</text>
</comment>
<evidence type="ECO:0000256" key="7">
    <source>
        <dbReference type="RuleBase" id="RU003835"/>
    </source>
</evidence>
<dbReference type="InterPro" id="IPR043129">
    <property type="entry name" value="ATPase_NBD"/>
</dbReference>
<dbReference type="RefSeq" id="WP_008377208.1">
    <property type="nucleotide sequence ID" value="NZ_BAOP01000005.1"/>
</dbReference>